<comment type="function">
    <text evidence="1">Catalyzes the specific phosphorylation of 1,6-anhydro-N-acetylmuramic acid (anhMurNAc) with the simultaneous cleavage of the 1,6-anhydro ring, generating MurNAc-6-P. Is required for the utilization of anhMurNAc either imported from the medium or derived from its own cell wall murein, and thus plays a role in cell wall recycling.</text>
</comment>
<dbReference type="EC" id="2.7.1.170" evidence="1"/>
<keyword evidence="1" id="KW-0067">ATP-binding</keyword>
<dbReference type="OrthoDB" id="9763949at2"/>
<dbReference type="InterPro" id="IPR005338">
    <property type="entry name" value="Anhydro_N_Ac-Mur_kinase"/>
</dbReference>
<name>A0A521CDA2_9BACT</name>
<proteinExistence type="inferred from homology"/>
<protein>
    <recommendedName>
        <fullName evidence="1">Anhydro-N-acetylmuramic acid kinase</fullName>
        <ecNumber evidence="1">2.7.1.170</ecNumber>
    </recommendedName>
    <alternativeName>
        <fullName evidence="1">AnhMurNAc kinase</fullName>
    </alternativeName>
</protein>
<dbReference type="GO" id="GO:0016773">
    <property type="term" value="F:phosphotransferase activity, alcohol group as acceptor"/>
    <property type="evidence" value="ECO:0007669"/>
    <property type="project" value="UniProtKB-UniRule"/>
</dbReference>
<dbReference type="GO" id="GO:0006040">
    <property type="term" value="P:amino sugar metabolic process"/>
    <property type="evidence" value="ECO:0007669"/>
    <property type="project" value="InterPro"/>
</dbReference>
<dbReference type="UniPathway" id="UPA00544"/>
<dbReference type="Pfam" id="PF03702">
    <property type="entry name" value="AnmK"/>
    <property type="match status" value="1"/>
</dbReference>
<comment type="pathway">
    <text evidence="1">Amino-sugar metabolism; 1,6-anhydro-N-acetylmuramate degradation.</text>
</comment>
<dbReference type="Proteomes" id="UP000317593">
    <property type="component" value="Unassembled WGS sequence"/>
</dbReference>
<organism evidence="2 3">
    <name type="scientific">Fodinibius sediminis</name>
    <dbReference type="NCBI Taxonomy" id="1214077"/>
    <lineage>
        <taxon>Bacteria</taxon>
        <taxon>Pseudomonadati</taxon>
        <taxon>Balneolota</taxon>
        <taxon>Balneolia</taxon>
        <taxon>Balneolales</taxon>
        <taxon>Balneolaceae</taxon>
        <taxon>Fodinibius</taxon>
    </lineage>
</organism>
<comment type="similarity">
    <text evidence="1">Belongs to the anhydro-N-acetylmuramic acid kinase family.</text>
</comment>
<dbReference type="SUPFAM" id="SSF53067">
    <property type="entry name" value="Actin-like ATPase domain"/>
    <property type="match status" value="1"/>
</dbReference>
<comment type="catalytic activity">
    <reaction evidence="1">
        <text>1,6-anhydro-N-acetyl-beta-muramate + ATP + H2O = N-acetyl-D-muramate 6-phosphate + ADP + H(+)</text>
        <dbReference type="Rhea" id="RHEA:24952"/>
        <dbReference type="ChEBI" id="CHEBI:15377"/>
        <dbReference type="ChEBI" id="CHEBI:15378"/>
        <dbReference type="ChEBI" id="CHEBI:30616"/>
        <dbReference type="ChEBI" id="CHEBI:58690"/>
        <dbReference type="ChEBI" id="CHEBI:58722"/>
        <dbReference type="ChEBI" id="CHEBI:456216"/>
        <dbReference type="EC" id="2.7.1.170"/>
    </reaction>
</comment>
<dbReference type="EMBL" id="FXTH01000005">
    <property type="protein sequence ID" value="SMO56750.1"/>
    <property type="molecule type" value="Genomic_DNA"/>
</dbReference>
<dbReference type="PANTHER" id="PTHR30605">
    <property type="entry name" value="ANHYDRO-N-ACETYLMURAMIC ACID KINASE"/>
    <property type="match status" value="1"/>
</dbReference>
<evidence type="ECO:0000256" key="1">
    <source>
        <dbReference type="HAMAP-Rule" id="MF_01270"/>
    </source>
</evidence>
<evidence type="ECO:0000313" key="2">
    <source>
        <dbReference type="EMBL" id="SMO56750.1"/>
    </source>
</evidence>
<reference evidence="2 3" key="1">
    <citation type="submission" date="2017-05" db="EMBL/GenBank/DDBJ databases">
        <authorList>
            <person name="Varghese N."/>
            <person name="Submissions S."/>
        </authorList>
    </citation>
    <scope>NUCLEOTIDE SEQUENCE [LARGE SCALE GENOMIC DNA]</scope>
    <source>
        <strain evidence="2 3">DSM 21194</strain>
    </source>
</reference>
<keyword evidence="3" id="KW-1185">Reference proteome</keyword>
<feature type="binding site" evidence="1">
    <location>
        <begin position="25"/>
        <end position="32"/>
    </location>
    <ligand>
        <name>ATP</name>
        <dbReference type="ChEBI" id="CHEBI:30616"/>
    </ligand>
</feature>
<keyword evidence="1" id="KW-0808">Transferase</keyword>
<dbReference type="GO" id="GO:0009254">
    <property type="term" value="P:peptidoglycan turnover"/>
    <property type="evidence" value="ECO:0007669"/>
    <property type="project" value="UniProtKB-UniRule"/>
</dbReference>
<sequence>MNSLTSTLASLSSKNEKLVLGLMSGTSMDGLDLALCRITGHGANTEVDLLAFSTRPYTPEMKEQLQDIVSVSQCSLEDVCLMNSVIGNFTGRVILEALEKWEWEPADVDCVASHGQTIYHAPVNKHERPGFPHATLQIGDGDHIAQVTGIPTISDFRQKHTAAGGEGAPMVAPVDRVLFTDAAVDRLLLNIGGIANFTYLPAVSSSSVEVSGDTGPGNTLMDKAARRCLSRPFDQGGAVAREGTVNEPLLSALKADPYFDLELPKTTGPERFNWEYVSQAQRQSGTADLKPEDLLATLTLLTADTIAEAVAAIPRSGPLQVLVSGGGIHNHFLMDNLEEKLPETTFSSFSEQYFNADAKEAVCFAVLANETLSGKGFHIDPQQPERKLHFGKISVPDCETGKEN</sequence>
<dbReference type="AlphaFoldDB" id="A0A521CDA2"/>
<dbReference type="GO" id="GO:0005524">
    <property type="term" value="F:ATP binding"/>
    <property type="evidence" value="ECO:0007669"/>
    <property type="project" value="UniProtKB-UniRule"/>
</dbReference>
<dbReference type="GO" id="GO:0097175">
    <property type="term" value="P:1,6-anhydro-N-acetyl-beta-muramic acid catabolic process"/>
    <property type="evidence" value="ECO:0007669"/>
    <property type="project" value="UniProtKB-UniRule"/>
</dbReference>
<dbReference type="HAMAP" id="MF_01270">
    <property type="entry name" value="AnhMurNAc_kinase"/>
    <property type="match status" value="1"/>
</dbReference>
<dbReference type="RefSeq" id="WP_142713975.1">
    <property type="nucleotide sequence ID" value="NZ_FXTH01000005.1"/>
</dbReference>
<keyword evidence="1" id="KW-0119">Carbohydrate metabolism</keyword>
<dbReference type="Gene3D" id="3.30.420.40">
    <property type="match status" value="2"/>
</dbReference>
<keyword evidence="1" id="KW-0547">Nucleotide-binding</keyword>
<comment type="pathway">
    <text evidence="1">Cell wall biogenesis; peptidoglycan recycling.</text>
</comment>
<gene>
    <name evidence="1" type="primary">anmK</name>
    <name evidence="2" type="ORF">SAMN06265218_105230</name>
</gene>
<dbReference type="PANTHER" id="PTHR30605:SF0">
    <property type="entry name" value="ANHYDRO-N-ACETYLMURAMIC ACID KINASE"/>
    <property type="match status" value="1"/>
</dbReference>
<accession>A0A521CDA2</accession>
<dbReference type="UniPathway" id="UPA00343"/>
<keyword evidence="1 2" id="KW-0418">Kinase</keyword>
<evidence type="ECO:0000313" key="3">
    <source>
        <dbReference type="Proteomes" id="UP000317593"/>
    </source>
</evidence>
<dbReference type="GO" id="GO:0016301">
    <property type="term" value="F:kinase activity"/>
    <property type="evidence" value="ECO:0007669"/>
    <property type="project" value="UniProtKB-KW"/>
</dbReference>
<dbReference type="InterPro" id="IPR043129">
    <property type="entry name" value="ATPase_NBD"/>
</dbReference>